<name>A0A3N1PM19_9GAMM</name>
<comment type="caution">
    <text evidence="4">The sequence shown here is derived from an EMBL/GenBank/DDBJ whole genome shotgun (WGS) entry which is preliminary data.</text>
</comment>
<dbReference type="Pfam" id="PF00571">
    <property type="entry name" value="CBS"/>
    <property type="match status" value="2"/>
</dbReference>
<evidence type="ECO:0000313" key="5">
    <source>
        <dbReference type="Proteomes" id="UP000268033"/>
    </source>
</evidence>
<feature type="domain" description="CBS" evidence="3">
    <location>
        <begin position="8"/>
        <end position="63"/>
    </location>
</feature>
<gene>
    <name evidence="4" type="ORF">EDC28_102114</name>
</gene>
<dbReference type="SUPFAM" id="SSF54631">
    <property type="entry name" value="CBS-domain pair"/>
    <property type="match status" value="1"/>
</dbReference>
<accession>A0A3N1PM19</accession>
<evidence type="ECO:0000259" key="3">
    <source>
        <dbReference type="PROSITE" id="PS51371"/>
    </source>
</evidence>
<dbReference type="PANTHER" id="PTHR43080">
    <property type="entry name" value="CBS DOMAIN-CONTAINING PROTEIN CBSX3, MITOCHONDRIAL"/>
    <property type="match status" value="1"/>
</dbReference>
<organism evidence="4 5">
    <name type="scientific">Gallaecimonas pentaromativorans</name>
    <dbReference type="NCBI Taxonomy" id="584787"/>
    <lineage>
        <taxon>Bacteria</taxon>
        <taxon>Pseudomonadati</taxon>
        <taxon>Pseudomonadota</taxon>
        <taxon>Gammaproteobacteria</taxon>
        <taxon>Enterobacterales</taxon>
        <taxon>Gallaecimonadaceae</taxon>
        <taxon>Gallaecimonas</taxon>
    </lineage>
</organism>
<dbReference type="PROSITE" id="PS51371">
    <property type="entry name" value="CBS"/>
    <property type="match status" value="2"/>
</dbReference>
<keyword evidence="5" id="KW-1185">Reference proteome</keyword>
<evidence type="ECO:0000256" key="2">
    <source>
        <dbReference type="PROSITE-ProRule" id="PRU00703"/>
    </source>
</evidence>
<dbReference type="Proteomes" id="UP000268033">
    <property type="component" value="Unassembled WGS sequence"/>
</dbReference>
<dbReference type="RefSeq" id="WP_123420671.1">
    <property type="nucleotide sequence ID" value="NZ_RJUL01000002.1"/>
</dbReference>
<dbReference type="EMBL" id="RJUL01000002">
    <property type="protein sequence ID" value="ROQ29745.1"/>
    <property type="molecule type" value="Genomic_DNA"/>
</dbReference>
<evidence type="ECO:0000256" key="1">
    <source>
        <dbReference type="ARBA" id="ARBA00023122"/>
    </source>
</evidence>
<dbReference type="SMART" id="SM00116">
    <property type="entry name" value="CBS"/>
    <property type="match status" value="2"/>
</dbReference>
<reference evidence="4 5" key="1">
    <citation type="submission" date="2018-11" db="EMBL/GenBank/DDBJ databases">
        <title>Genomic Encyclopedia of Type Strains, Phase IV (KMG-IV): sequencing the most valuable type-strain genomes for metagenomic binning, comparative biology and taxonomic classification.</title>
        <authorList>
            <person name="Goeker M."/>
        </authorList>
    </citation>
    <scope>NUCLEOTIDE SEQUENCE [LARGE SCALE GENOMIC DNA]</scope>
    <source>
        <strain evidence="4 5">DSM 21945</strain>
    </source>
</reference>
<proteinExistence type="predicted"/>
<dbReference type="PANTHER" id="PTHR43080:SF2">
    <property type="entry name" value="CBS DOMAIN-CONTAINING PROTEIN"/>
    <property type="match status" value="1"/>
</dbReference>
<dbReference type="InterPro" id="IPR046342">
    <property type="entry name" value="CBS_dom_sf"/>
</dbReference>
<sequence>MQTAADIMTKNLVTLPLTASLKDAHAITRDKGIRHLPIMEGEQFVGMLTQKRMMGAVINLLATYGANALERREGQTPVRELVEVDCATVTPDTPLLAVTDFFLKHRHGCLPVVDENGKLVGMLTSSDFVRLCRNLLASLA</sequence>
<evidence type="ECO:0000313" key="4">
    <source>
        <dbReference type="EMBL" id="ROQ29745.1"/>
    </source>
</evidence>
<dbReference type="InterPro" id="IPR000644">
    <property type="entry name" value="CBS_dom"/>
</dbReference>
<dbReference type="Gene3D" id="3.10.580.10">
    <property type="entry name" value="CBS-domain"/>
    <property type="match status" value="1"/>
</dbReference>
<keyword evidence="1 2" id="KW-0129">CBS domain</keyword>
<feature type="domain" description="CBS" evidence="3">
    <location>
        <begin position="81"/>
        <end position="138"/>
    </location>
</feature>
<dbReference type="STRING" id="584787.GCA_001247655_03041"/>
<dbReference type="AlphaFoldDB" id="A0A3N1PM19"/>
<protein>
    <submittedName>
        <fullName evidence="4">CBS domain protein</fullName>
    </submittedName>
</protein>
<dbReference type="InterPro" id="IPR051257">
    <property type="entry name" value="Diverse_CBS-Domain"/>
</dbReference>